<organism evidence="4 5">
    <name type="scientific">Collinsella ureilytica</name>
    <dbReference type="NCBI Taxonomy" id="2869515"/>
    <lineage>
        <taxon>Bacteria</taxon>
        <taxon>Bacillati</taxon>
        <taxon>Actinomycetota</taxon>
        <taxon>Coriobacteriia</taxon>
        <taxon>Coriobacteriales</taxon>
        <taxon>Coriobacteriaceae</taxon>
        <taxon>Collinsella</taxon>
    </lineage>
</organism>
<proteinExistence type="predicted"/>
<gene>
    <name evidence="4" type="primary">fucU</name>
    <name evidence="4" type="ORF">K6V98_00820</name>
</gene>
<dbReference type="PANTHER" id="PTHR31690">
    <property type="entry name" value="FUCOSE MUTAROTASE"/>
    <property type="match status" value="1"/>
</dbReference>
<keyword evidence="2 4" id="KW-0413">Isomerase</keyword>
<dbReference type="PANTHER" id="PTHR31690:SF4">
    <property type="entry name" value="FUCOSE MUTAROTASE"/>
    <property type="match status" value="1"/>
</dbReference>
<dbReference type="Gene3D" id="3.40.1650.10">
    <property type="entry name" value="RbsD-like domain"/>
    <property type="match status" value="1"/>
</dbReference>
<evidence type="ECO:0000256" key="1">
    <source>
        <dbReference type="ARBA" id="ARBA00000223"/>
    </source>
</evidence>
<dbReference type="EC" id="5.1.3.29" evidence="4"/>
<comment type="caution">
    <text evidence="4">The sequence shown here is derived from an EMBL/GenBank/DDBJ whole genome shotgun (WGS) entry which is preliminary data.</text>
</comment>
<dbReference type="InterPro" id="IPR007721">
    <property type="entry name" value="RbsD_FucU"/>
</dbReference>
<dbReference type="Proteomes" id="UP000700908">
    <property type="component" value="Unassembled WGS sequence"/>
</dbReference>
<dbReference type="InterPro" id="IPR023750">
    <property type="entry name" value="RbsD-like_sf"/>
</dbReference>
<dbReference type="SUPFAM" id="SSF102546">
    <property type="entry name" value="RbsD-like"/>
    <property type="match status" value="1"/>
</dbReference>
<keyword evidence="5" id="KW-1185">Reference proteome</keyword>
<dbReference type="NCBIfam" id="NF011949">
    <property type="entry name" value="PRK15420.1"/>
    <property type="match status" value="1"/>
</dbReference>
<dbReference type="RefSeq" id="WP_222198631.1">
    <property type="nucleotide sequence ID" value="NZ_JAIMFO010000004.1"/>
</dbReference>
<comment type="catalytic activity">
    <reaction evidence="1">
        <text>beta-D-ribopyranose = beta-D-ribofuranose</text>
        <dbReference type="Rhea" id="RHEA:25432"/>
        <dbReference type="ChEBI" id="CHEBI:27476"/>
        <dbReference type="ChEBI" id="CHEBI:47002"/>
        <dbReference type="EC" id="5.4.99.62"/>
    </reaction>
</comment>
<evidence type="ECO:0000313" key="4">
    <source>
        <dbReference type="EMBL" id="MBY4796910.1"/>
    </source>
</evidence>
<dbReference type="EMBL" id="JAIMFO010000004">
    <property type="protein sequence ID" value="MBY4796910.1"/>
    <property type="molecule type" value="Genomic_DNA"/>
</dbReference>
<sequence>MLKGVPSIISPDLLKALAEMGHGDEIVLVDANFPAASNAKRLIRLDGVAMPELLQAVLQLIPLDPYVATPAVLMQVVDGDLPPAIWETYRRVIEAEAGGVVVSHIARADFYERSRAAYAVVATGEQSPYGNIVLKKGVVS</sequence>
<dbReference type="InterPro" id="IPR050443">
    <property type="entry name" value="RbsD/FucU_mutarotase"/>
</dbReference>
<protein>
    <submittedName>
        <fullName evidence="4">L-fucose mutarotase</fullName>
        <ecNumber evidence="4">5.1.3.29</ecNumber>
    </submittedName>
</protein>
<dbReference type="Pfam" id="PF05025">
    <property type="entry name" value="RbsD_FucU"/>
    <property type="match status" value="1"/>
</dbReference>
<comment type="catalytic activity">
    <reaction evidence="3">
        <text>alpha-L-fucose = beta-L-fucose</text>
        <dbReference type="Rhea" id="RHEA:25580"/>
        <dbReference type="ChEBI" id="CHEBI:42548"/>
        <dbReference type="ChEBI" id="CHEBI:42589"/>
        <dbReference type="EC" id="5.1.3.29"/>
    </reaction>
</comment>
<name>A0ABS7MKI8_9ACTN</name>
<evidence type="ECO:0000256" key="2">
    <source>
        <dbReference type="ARBA" id="ARBA00023235"/>
    </source>
</evidence>
<accession>A0ABS7MKI8</accession>
<evidence type="ECO:0000256" key="3">
    <source>
        <dbReference type="ARBA" id="ARBA00036324"/>
    </source>
</evidence>
<dbReference type="GO" id="GO:0036373">
    <property type="term" value="F:L-fucose mutarotase activity"/>
    <property type="evidence" value="ECO:0007669"/>
    <property type="project" value="UniProtKB-EC"/>
</dbReference>
<evidence type="ECO:0000313" key="5">
    <source>
        <dbReference type="Proteomes" id="UP000700908"/>
    </source>
</evidence>
<reference evidence="4 5" key="1">
    <citation type="submission" date="2021-08" db="EMBL/GenBank/DDBJ databases">
        <title>Collinsella faecalis sp. nov. isolated from swine faeces.</title>
        <authorList>
            <person name="Oh B.S."/>
            <person name="Lee J.H."/>
        </authorList>
    </citation>
    <scope>NUCLEOTIDE SEQUENCE [LARGE SCALE GENOMIC DNA]</scope>
    <source>
        <strain evidence="4 5">AGMB00827</strain>
    </source>
</reference>